<name>A0ABS8EKQ3_9FLAO</name>
<dbReference type="InterPro" id="IPR008979">
    <property type="entry name" value="Galactose-bd-like_sf"/>
</dbReference>
<gene>
    <name evidence="2" type="ORF">J1C55_04315</name>
</gene>
<reference evidence="3" key="1">
    <citation type="submission" date="2021-03" db="EMBL/GenBank/DDBJ databases">
        <title>Genome of Cognatishimia sp. F0-27.</title>
        <authorList>
            <person name="Ping X."/>
        </authorList>
    </citation>
    <scope>NUCLEOTIDE SEQUENCE [LARGE SCALE GENOMIC DNA]</scope>
    <source>
        <strain evidence="3">E313</strain>
    </source>
</reference>
<dbReference type="InterPro" id="IPR008964">
    <property type="entry name" value="Invasin/intimin_cell_adhesion"/>
</dbReference>
<evidence type="ECO:0000259" key="1">
    <source>
        <dbReference type="SMART" id="SM00635"/>
    </source>
</evidence>
<dbReference type="Proteomes" id="UP000778797">
    <property type="component" value="Unassembled WGS sequence"/>
</dbReference>
<evidence type="ECO:0000313" key="3">
    <source>
        <dbReference type="Proteomes" id="UP000778797"/>
    </source>
</evidence>
<dbReference type="EMBL" id="JAFMPT010000004">
    <property type="protein sequence ID" value="MCC1483805.1"/>
    <property type="molecule type" value="Genomic_DNA"/>
</dbReference>
<protein>
    <submittedName>
        <fullName evidence="2">Ig-like domain-containing protein</fullName>
    </submittedName>
</protein>
<organism evidence="2 3">
    <name type="scientific">Winogradskyella immobilis</name>
    <dbReference type="NCBI Taxonomy" id="2816852"/>
    <lineage>
        <taxon>Bacteria</taxon>
        <taxon>Pseudomonadati</taxon>
        <taxon>Bacteroidota</taxon>
        <taxon>Flavobacteriia</taxon>
        <taxon>Flavobacteriales</taxon>
        <taxon>Flavobacteriaceae</taxon>
        <taxon>Winogradskyella</taxon>
    </lineage>
</organism>
<reference evidence="3" key="2">
    <citation type="submission" date="2023-07" db="EMBL/GenBank/DDBJ databases">
        <title>Genome of Winogradskyella sp. E313.</title>
        <authorList>
            <person name="Zhou Y."/>
        </authorList>
    </citation>
    <scope>NUCLEOTIDE SEQUENCE [LARGE SCALE GENOMIC DNA]</scope>
    <source>
        <strain evidence="3">E313</strain>
    </source>
</reference>
<dbReference type="InterPro" id="IPR003343">
    <property type="entry name" value="Big_2"/>
</dbReference>
<accession>A0ABS8EKQ3</accession>
<sequence length="642" mass="69491">MKTIKNIKPIICLVLGAVMFLNLGCERDISDDAVEALFPNTAEVYTDAPVGLTDEFFISFNPADGANPNGFGTDDDVAFLGSSSIRIDVPSPNDPDGGFIGGIFRDRGAGRNLTEYDALTFWARGSTTATIGLVGFGTDFIQDRFAVGLENIELSTDWRQYTIPIPDASKLVQEQGMFIFSAGTDSTNGFGYTFWMDEIRFETTGTIGQPRPAIFNGQDVTQQTFIGANATVSGLVETFNLESGQDATVNVASAYYTFSSSNPNVATVDEAGVATVVGAGTTVITATLNGIEAAGSLTLESLGEFTPAPTPTRAQENVTSLFSDAYNNVPVDFFNGFFAPFQTTLGQDDISINGDNIISYTELNFVGIGTFIDVPTLDITNRTHLHVDINVQEAIDPGDFIRLQIINNVGGNEISGDFTITGDQLLSNEWSGFDVPLADFTGLNSRDNVGLLFFISDATISNIYVDNVYYYTEVIEPTPNVDDSAATQIELPIGFEASLDYGIFGFEGADSAVEANPMPSGINPTNTVIRTTKTEGAQFFAGTVLNLDAPIDFSTSQRFRMKVLSPKTGIPIRVRLENADNSVGIELDANTTTMNQWEELEWDFSSMNTSANFVRVVVFFEFIVNLPGDGSVYYYDDIQILN</sequence>
<comment type="caution">
    <text evidence="2">The sequence shown here is derived from an EMBL/GenBank/DDBJ whole genome shotgun (WGS) entry which is preliminary data.</text>
</comment>
<proteinExistence type="predicted"/>
<dbReference type="Gene3D" id="2.60.120.260">
    <property type="entry name" value="Galactose-binding domain-like"/>
    <property type="match status" value="1"/>
</dbReference>
<keyword evidence="3" id="KW-1185">Reference proteome</keyword>
<dbReference type="Gene3D" id="2.60.120.430">
    <property type="entry name" value="Galactose-binding lectin"/>
    <property type="match status" value="1"/>
</dbReference>
<dbReference type="SUPFAM" id="SSF49373">
    <property type="entry name" value="Invasin/intimin cell-adhesion fragments"/>
    <property type="match status" value="1"/>
</dbReference>
<dbReference type="SUPFAM" id="SSF49785">
    <property type="entry name" value="Galactose-binding domain-like"/>
    <property type="match status" value="1"/>
</dbReference>
<dbReference type="Gene3D" id="2.60.40.1080">
    <property type="match status" value="1"/>
</dbReference>
<evidence type="ECO:0000313" key="2">
    <source>
        <dbReference type="EMBL" id="MCC1483805.1"/>
    </source>
</evidence>
<feature type="domain" description="BIG2" evidence="1">
    <location>
        <begin position="219"/>
        <end position="298"/>
    </location>
</feature>
<dbReference type="RefSeq" id="WP_227476254.1">
    <property type="nucleotide sequence ID" value="NZ_JAFMPT010000004.1"/>
</dbReference>
<dbReference type="SMART" id="SM00635">
    <property type="entry name" value="BID_2"/>
    <property type="match status" value="1"/>
</dbReference>